<dbReference type="Proteomes" id="UP000243413">
    <property type="component" value="Chromosome I"/>
</dbReference>
<accession>A0A1H1RGU6</accession>
<name>A0A1H1RGU6_9GAMM</name>
<dbReference type="STRING" id="472181.SAMN05216271_1722"/>
<sequence length="100" mass="10926">MSGYPALLGTLPYTVLPTQRTTTCQRPRTFAYPYANTAKVVCDAEDRILRSLVFSPLTFPFSAPALLLKASLEICTAALLDTALLPAELQNSRPSARLRP</sequence>
<protein>
    <submittedName>
        <fullName evidence="1">Uncharacterized protein</fullName>
    </submittedName>
</protein>
<organism evidence="1 2">
    <name type="scientific">Halopseudomonas sabulinigri</name>
    <dbReference type="NCBI Taxonomy" id="472181"/>
    <lineage>
        <taxon>Bacteria</taxon>
        <taxon>Pseudomonadati</taxon>
        <taxon>Pseudomonadota</taxon>
        <taxon>Gammaproteobacteria</taxon>
        <taxon>Pseudomonadales</taxon>
        <taxon>Pseudomonadaceae</taxon>
        <taxon>Halopseudomonas</taxon>
    </lineage>
</organism>
<dbReference type="AlphaFoldDB" id="A0A1H1RGU6"/>
<evidence type="ECO:0000313" key="1">
    <source>
        <dbReference type="EMBL" id="SDS34912.1"/>
    </source>
</evidence>
<evidence type="ECO:0000313" key="2">
    <source>
        <dbReference type="Proteomes" id="UP000243413"/>
    </source>
</evidence>
<dbReference type="EMBL" id="LT629763">
    <property type="protein sequence ID" value="SDS34912.1"/>
    <property type="molecule type" value="Genomic_DNA"/>
</dbReference>
<gene>
    <name evidence="1" type="ORF">SAMN05216271_1722</name>
</gene>
<dbReference type="RefSeq" id="WP_092285709.1">
    <property type="nucleotide sequence ID" value="NZ_LT629763.1"/>
</dbReference>
<proteinExistence type="predicted"/>
<reference evidence="2" key="1">
    <citation type="submission" date="2016-10" db="EMBL/GenBank/DDBJ databases">
        <authorList>
            <person name="Varghese N."/>
            <person name="Submissions S."/>
        </authorList>
    </citation>
    <scope>NUCLEOTIDE SEQUENCE [LARGE SCALE GENOMIC DNA]</scope>
    <source>
        <strain evidence="2">JCM 14963</strain>
    </source>
</reference>